<protein>
    <recommendedName>
        <fullName evidence="9">Transposase</fullName>
    </recommendedName>
</protein>
<dbReference type="Pfam" id="PF04740">
    <property type="entry name" value="LXG"/>
    <property type="match status" value="1"/>
</dbReference>
<gene>
    <name evidence="7" type="ORF">J9317_03905</name>
</gene>
<feature type="coiled-coil region" evidence="4">
    <location>
        <begin position="101"/>
        <end position="149"/>
    </location>
</feature>
<keyword evidence="4" id="KW-0175">Coiled coil</keyword>
<comment type="caution">
    <text evidence="7">The sequence shown here is derived from an EMBL/GenBank/DDBJ whole genome shotgun (WGS) entry which is preliminary data.</text>
</comment>
<proteinExistence type="inferred from homology"/>
<accession>A0ABS5LB93</accession>
<evidence type="ECO:0000256" key="2">
    <source>
        <dbReference type="ARBA" id="ARBA00022525"/>
    </source>
</evidence>
<feature type="domain" description="LXG" evidence="5">
    <location>
        <begin position="2"/>
        <end position="87"/>
    </location>
</feature>
<dbReference type="Pfam" id="PF14449">
    <property type="entry name" value="PT-TG"/>
    <property type="match status" value="1"/>
</dbReference>
<dbReference type="InterPro" id="IPR006829">
    <property type="entry name" value="LXG_dom"/>
</dbReference>
<evidence type="ECO:0000259" key="5">
    <source>
        <dbReference type="Pfam" id="PF04740"/>
    </source>
</evidence>
<keyword evidence="8" id="KW-1185">Reference proteome</keyword>
<dbReference type="InterPro" id="IPR051768">
    <property type="entry name" value="Bact_secretion_toxin"/>
</dbReference>
<comment type="similarity">
    <text evidence="3">In the N-terminal section; belongs to the LXG family.</text>
</comment>
<feature type="domain" description="Pre-toxin TG" evidence="6">
    <location>
        <begin position="153"/>
        <end position="217"/>
    </location>
</feature>
<keyword evidence="2" id="KW-0964">Secreted</keyword>
<reference evidence="7 8" key="1">
    <citation type="submission" date="2021-04" db="EMBL/GenBank/DDBJ databases">
        <title>Metabacillus sp. strain KIGAM252 whole genome sequence.</title>
        <authorList>
            <person name="Seo M.-J."/>
            <person name="Cho E.-S."/>
            <person name="Hwang C.Y."/>
            <person name="Yoon D.J."/>
        </authorList>
    </citation>
    <scope>NUCLEOTIDE SEQUENCE [LARGE SCALE GENOMIC DNA]</scope>
    <source>
        <strain evidence="7 8">KIGAM252</strain>
    </source>
</reference>
<dbReference type="PANTHER" id="PTHR34976">
    <property type="entry name" value="RIBONUCLEASE YQCG-RELATED"/>
    <property type="match status" value="1"/>
</dbReference>
<dbReference type="PANTHER" id="PTHR34976:SF2">
    <property type="entry name" value="TYPE VII SECRETION SYSTEM PROTEIN ESSD"/>
    <property type="match status" value="1"/>
</dbReference>
<sequence>MVETQHSDLEEIFKPIHDLISLTAFSTESFDTNMKKADTKRSETVTAVENLDTSYKETYTAQSSTIGVVQQGYMAIMNATAKSGSVQPMNFNVKTYQADPIHEVRKNVQESIEAYQKQQEEAQKIRDEIAAEKAKIEAEKARIEAEKNKPWYEKTWDGVKTFAGEFSGFYDSVRATTGVDPVTGRKLSNAERVAAGAMAAAGFIPVVGWAGRAVKGGSGIYKTAKGINTANHMLDAYKSTKAMDILNKTEKGIYGLYTANSAWEFGSGRDMFGNKLTEEQRQNALWNGLTMGLVGGGAHIIDKGGLQKLGSKFPYSTNYVKDKLANANNTLRQIGSRIGSRTEDGFRSMRNSVNTIGTRAKDAVNQVKKRALDIEVSTPRVYSTAGGPGMPLIQWEKQKLGDMIQRMDSGENVKASNKAMYGDKFLPKKEDLDGLRKKWNVPETQTVAIGKTDIPGLEDLSFEGGSPKVRKEAGLPSLDEIYPDREIKAPYNRTIRGHAQFMDHAEEGVIASFEDSVKKAGIEPHELKGILYIHQSNPNGICNKCTKGLFDPVAIGERGIFKQLTDMYPNLNIKVSTEIDSGLPYPRDTLSFEILNGVTKDVVKIKK</sequence>
<dbReference type="Proteomes" id="UP000682403">
    <property type="component" value="Unassembled WGS sequence"/>
</dbReference>
<evidence type="ECO:0000313" key="8">
    <source>
        <dbReference type="Proteomes" id="UP000682403"/>
    </source>
</evidence>
<dbReference type="InterPro" id="IPR027797">
    <property type="entry name" value="PT-TG_dom"/>
</dbReference>
<evidence type="ECO:0000256" key="1">
    <source>
        <dbReference type="ARBA" id="ARBA00004613"/>
    </source>
</evidence>
<comment type="subcellular location">
    <subcellularLocation>
        <location evidence="1">Secreted</location>
    </subcellularLocation>
</comment>
<organism evidence="7 8">
    <name type="scientific">Metabacillus flavus</name>
    <dbReference type="NCBI Taxonomy" id="2823519"/>
    <lineage>
        <taxon>Bacteria</taxon>
        <taxon>Bacillati</taxon>
        <taxon>Bacillota</taxon>
        <taxon>Bacilli</taxon>
        <taxon>Bacillales</taxon>
        <taxon>Bacillaceae</taxon>
        <taxon>Metabacillus</taxon>
    </lineage>
</organism>
<name>A0ABS5LB93_9BACI</name>
<evidence type="ECO:0000256" key="3">
    <source>
        <dbReference type="ARBA" id="ARBA00034117"/>
    </source>
</evidence>
<evidence type="ECO:0000256" key="4">
    <source>
        <dbReference type="SAM" id="Coils"/>
    </source>
</evidence>
<dbReference type="EMBL" id="JAGVRK010000001">
    <property type="protein sequence ID" value="MBS2967919.1"/>
    <property type="molecule type" value="Genomic_DNA"/>
</dbReference>
<evidence type="ECO:0000259" key="6">
    <source>
        <dbReference type="Pfam" id="PF14449"/>
    </source>
</evidence>
<evidence type="ECO:0000313" key="7">
    <source>
        <dbReference type="EMBL" id="MBS2967919.1"/>
    </source>
</evidence>
<evidence type="ECO:0008006" key="9">
    <source>
        <dbReference type="Google" id="ProtNLM"/>
    </source>
</evidence>